<evidence type="ECO:0000313" key="3">
    <source>
        <dbReference type="EMBL" id="EEQ97930.1"/>
    </source>
</evidence>
<organism evidence="4">
    <name type="scientific">Perkinsus marinus (strain ATCC 50983 / TXsc)</name>
    <dbReference type="NCBI Taxonomy" id="423536"/>
    <lineage>
        <taxon>Eukaryota</taxon>
        <taxon>Sar</taxon>
        <taxon>Alveolata</taxon>
        <taxon>Perkinsozoa</taxon>
        <taxon>Perkinsea</taxon>
        <taxon>Perkinsida</taxon>
        <taxon>Perkinsidae</taxon>
        <taxon>Perkinsus</taxon>
    </lineage>
</organism>
<feature type="transmembrane region" description="Helical" evidence="2">
    <location>
        <begin position="830"/>
        <end position="849"/>
    </location>
</feature>
<accession>C5LZD6</accession>
<feature type="transmembrane region" description="Helical" evidence="2">
    <location>
        <begin position="604"/>
        <end position="625"/>
    </location>
</feature>
<feature type="transmembrane region" description="Helical" evidence="2">
    <location>
        <begin position="267"/>
        <end position="286"/>
    </location>
</feature>
<dbReference type="OrthoDB" id="425313at2759"/>
<dbReference type="GeneID" id="9037744"/>
<feature type="transmembrane region" description="Helical" evidence="2">
    <location>
        <begin position="97"/>
        <end position="120"/>
    </location>
</feature>
<dbReference type="InParanoid" id="C5LZD6"/>
<protein>
    <recommendedName>
        <fullName evidence="5">Pumilio domain member 4</fullName>
    </recommendedName>
</protein>
<dbReference type="Proteomes" id="UP000007800">
    <property type="component" value="Unassembled WGS sequence"/>
</dbReference>
<feature type="transmembrane region" description="Helical" evidence="2">
    <location>
        <begin position="800"/>
        <end position="818"/>
    </location>
</feature>
<dbReference type="RefSeq" id="XP_002765213.1">
    <property type="nucleotide sequence ID" value="XM_002765167.1"/>
</dbReference>
<name>C5LZD6_PERM5</name>
<evidence type="ECO:0000313" key="4">
    <source>
        <dbReference type="Proteomes" id="UP000007800"/>
    </source>
</evidence>
<feature type="transmembrane region" description="Helical" evidence="2">
    <location>
        <begin position="292"/>
        <end position="315"/>
    </location>
</feature>
<sequence>MAEIAAAGAALANGAGSLFSYNKDVFVFDQTLRQQKVHQIQNIRLQQVGLYREDLRDLFGLTISKMDNYLVVNTLLLGFCIALFYDGVLPVQNPPWLWWMWCLNLSGSTIFLLISIWLSLHASITAQSMAVKLLTQWLRLPLPRTEDIAAASATVERLDPRRTKADMNVYKKVDKDGRVSGEGDLLHHIHFKLFEHVQKTWQGYDAYARVCMAVGTNQLLLTLIVFALGSTLIGDRQPWAAWVFIVVVATGAMLHFRINLTLTKWELVMMVGLIYLAPLTAGVAATMDYAGWITAGSAWALASFVLNDLWILFVFAQAMESRGGLPEKFNTVDISSDVMSDNSMQHFVKDELHGLGIDAKNPGDFLWGTSNLSKDSAGQETVEKMCEREEKKLEKVFDDDEKSSGKLSGAQQDKLEDLRKEFQKIRDGFQSKAERRSKEEEESTAEDWVKMATENSGYDDSSVNYYVNKVTGDIRFKPVLRRSLSDTVSTASTLSRPSQPNSRRLQDALWNLEKSVDEFHEECKKSGDSLRLAVSTPDNCLYLLQRDDDDDDVDAQWHRTAKIDQTLRQWAVHQVQDMRIAQIGLYREDLRDLFGLTISRMDTYMTVNSVGLAVAVHSIYCGMIPPDIPQPRAVPSWLWFIWILNLSASTVLLLLSVSFSLHASIVAQSLEVKLLTRWLRLPLPTMSDIDNAADTFERFECTPVRSILRVPLVQRLSHRWKAKAGSTRKDARDVGKNGMMDHAEDEKYTVSHFSLFQRLQKAWLGYDSYARVFMVLATNQTLMTLSDFALGSTMVGDHEVWGAWAFVVVVTTAAMLHIRMNLTFESEDVALASIAFHCLWYYYLVLQALEVSERLPRKFNIVSMSSDILRDENPLRSFVVEQMTEGRINKRRPGDFEWDYERNGEFPIREDDMDEFEELAKKDEKILGSVGCTDHVEERGGNKEVSQLALMEEGRGKIGNWVEAHYGQSPAPEDRWKESCLRDVNGSDNVKDEVRVSDKTSGSFSTGYSEDVKASKKGDPCDNIGRFCFRPWSVYKQISAVISGVWAVGFIWWILVCAGVPTGNDLSGPIFEASSSPDTQGLASFPTFFTPIGLDYIDDGSVVATDGISSWPRSPYTPWNPTDVIVMGANVMVANGTELLVDSATGEAWKMPIRVDKVAYISEGRLAVSTPDNCLYLLQRDDDDVDAQWHRTAKIGDYSSFSDDDDIISGIAFSRDYDGRLLVLMRCGDIHIWYMSSGKRIVTRLILPNVKRYTAIATTRRTTTLTNKQQEQEEYIMVSALGKDQRVHLLRVNGEVTKFLEK</sequence>
<reference evidence="3 4" key="1">
    <citation type="submission" date="2008-07" db="EMBL/GenBank/DDBJ databases">
        <authorList>
            <person name="El-Sayed N."/>
            <person name="Caler E."/>
            <person name="Inman J."/>
            <person name="Amedeo P."/>
            <person name="Hass B."/>
            <person name="Wortman J."/>
        </authorList>
    </citation>
    <scope>NUCLEOTIDE SEQUENCE [LARGE SCALE GENOMIC DNA]</scope>
    <source>
        <strain evidence="4">ATCC 50983 / TXsc</strain>
    </source>
</reference>
<feature type="transmembrane region" description="Helical" evidence="2">
    <location>
        <begin position="239"/>
        <end position="260"/>
    </location>
</feature>
<evidence type="ECO:0000256" key="1">
    <source>
        <dbReference type="SAM" id="MobiDB-lite"/>
    </source>
</evidence>
<evidence type="ECO:0000256" key="2">
    <source>
        <dbReference type="SAM" id="Phobius"/>
    </source>
</evidence>
<keyword evidence="2" id="KW-0812">Transmembrane</keyword>
<proteinExistence type="predicted"/>
<keyword evidence="2" id="KW-1133">Transmembrane helix</keyword>
<dbReference type="EMBL" id="GG686856">
    <property type="protein sequence ID" value="EEQ97930.1"/>
    <property type="molecule type" value="Genomic_DNA"/>
</dbReference>
<keyword evidence="2" id="KW-0472">Membrane</keyword>
<feature type="transmembrane region" description="Helical" evidence="2">
    <location>
        <begin position="68"/>
        <end position="85"/>
    </location>
</feature>
<feature type="transmembrane region" description="Helical" evidence="2">
    <location>
        <begin position="206"/>
        <end position="233"/>
    </location>
</feature>
<evidence type="ECO:0008006" key="5">
    <source>
        <dbReference type="Google" id="ProtNLM"/>
    </source>
</evidence>
<gene>
    <name evidence="3" type="ORF">Pmar_PMAR025556</name>
</gene>
<keyword evidence="4" id="KW-1185">Reference proteome</keyword>
<feature type="region of interest" description="Disordered" evidence="1">
    <location>
        <begin position="394"/>
        <end position="413"/>
    </location>
</feature>
<feature type="transmembrane region" description="Helical" evidence="2">
    <location>
        <begin position="637"/>
        <end position="661"/>
    </location>
</feature>